<dbReference type="KEGG" id="ang:An12g09090"/>
<dbReference type="AlphaFoldDB" id="A0AAJ8BV89"/>
<dbReference type="VEuPathDB" id="FungiDB:An12g09090"/>
<reference evidence="1" key="1">
    <citation type="submission" date="2025-02" db="EMBL/GenBank/DDBJ databases">
        <authorList>
            <consortium name="NCBI Genome Project"/>
        </authorList>
    </citation>
    <scope>NUCLEOTIDE SEQUENCE</scope>
</reference>
<protein>
    <submittedName>
        <fullName evidence="1">Uncharacterized protein</fullName>
    </submittedName>
</protein>
<gene>
    <name evidence="1" type="ORF">An12g09090</name>
</gene>
<organism evidence="1">
    <name type="scientific">Aspergillus niger</name>
    <dbReference type="NCBI Taxonomy" id="5061"/>
    <lineage>
        <taxon>Eukaryota</taxon>
        <taxon>Fungi</taxon>
        <taxon>Dikarya</taxon>
        <taxon>Ascomycota</taxon>
        <taxon>Pezizomycotina</taxon>
        <taxon>Eurotiomycetes</taxon>
        <taxon>Eurotiomycetidae</taxon>
        <taxon>Eurotiales</taxon>
        <taxon>Aspergillaceae</taxon>
        <taxon>Aspergillus</taxon>
        <taxon>Aspergillus subgen. Circumdati</taxon>
    </lineage>
</organism>
<sequence length="105" mass="12322">MRRPTSRGDSSRKGQLAELDKAILDLESQKVDESMQEAKIEIRQREKNRTNEIFPTTRKIWKSIYSWGQEVQEQMTDVDEEETSDRDVGDPMFYVCNSLYESAQL</sequence>
<dbReference type="GeneID" id="84592714"/>
<name>A0AAJ8BV89_ASPNG</name>
<evidence type="ECO:0000313" key="1">
    <source>
        <dbReference type="RefSeq" id="XP_059604557.1"/>
    </source>
</evidence>
<accession>A0AAJ8BV89</accession>
<dbReference type="RefSeq" id="XP_059604557.1">
    <property type="nucleotide sequence ID" value="XM_059743639.1"/>
</dbReference>
<reference evidence="1" key="2">
    <citation type="submission" date="2025-08" db="UniProtKB">
        <authorList>
            <consortium name="RefSeq"/>
        </authorList>
    </citation>
    <scope>IDENTIFICATION</scope>
</reference>
<proteinExistence type="predicted"/>